<dbReference type="InterPro" id="IPR043502">
    <property type="entry name" value="DNA/RNA_pol_sf"/>
</dbReference>
<dbReference type="PANTHER" id="PTHR42648:SF32">
    <property type="entry name" value="RIBONUCLEASE H-LIKE DOMAIN, GAG-PRE-INTEGRASE DOMAIN PROTEIN-RELATED"/>
    <property type="match status" value="1"/>
</dbReference>
<dbReference type="GO" id="GO:0004190">
    <property type="term" value="F:aspartic-type endopeptidase activity"/>
    <property type="evidence" value="ECO:0007669"/>
    <property type="project" value="UniProtKB-KW"/>
</dbReference>
<dbReference type="Gene3D" id="1.10.340.70">
    <property type="match status" value="1"/>
</dbReference>
<dbReference type="Gene3D" id="3.30.420.10">
    <property type="entry name" value="Ribonuclease H-like superfamily/Ribonuclease H"/>
    <property type="match status" value="3"/>
</dbReference>
<evidence type="ECO:0000313" key="7">
    <source>
        <dbReference type="EMBL" id="GEU84514.1"/>
    </source>
</evidence>
<dbReference type="Pfam" id="PF25597">
    <property type="entry name" value="SH3_retrovirus"/>
    <property type="match status" value="1"/>
</dbReference>
<dbReference type="InterPro" id="IPR039537">
    <property type="entry name" value="Retrotran_Ty1/copia-like"/>
</dbReference>
<name>A0A6L2NJ40_TANCI</name>
<comment type="caution">
    <text evidence="7">The sequence shown here is derived from an EMBL/GenBank/DDBJ whole genome shotgun (WGS) entry which is preliminary data.</text>
</comment>
<dbReference type="PROSITE" id="PS50994">
    <property type="entry name" value="INTEGRASE"/>
    <property type="match status" value="1"/>
</dbReference>
<dbReference type="InterPro" id="IPR021109">
    <property type="entry name" value="Peptidase_aspartic_dom_sf"/>
</dbReference>
<feature type="domain" description="Integrase catalytic" evidence="6">
    <location>
        <begin position="1702"/>
        <end position="1880"/>
    </location>
</feature>
<dbReference type="GO" id="GO:0046872">
    <property type="term" value="F:metal ion binding"/>
    <property type="evidence" value="ECO:0007669"/>
    <property type="project" value="UniProtKB-KW"/>
</dbReference>
<feature type="compositionally biased region" description="Polar residues" evidence="5">
    <location>
        <begin position="110"/>
        <end position="119"/>
    </location>
</feature>
<evidence type="ECO:0000256" key="1">
    <source>
        <dbReference type="ARBA" id="ARBA00022670"/>
    </source>
</evidence>
<dbReference type="Pfam" id="PF22936">
    <property type="entry name" value="Pol_BBD"/>
    <property type="match status" value="1"/>
</dbReference>
<protein>
    <recommendedName>
        <fullName evidence="6">Integrase catalytic domain-containing protein</fullName>
    </recommendedName>
</protein>
<dbReference type="InterPro" id="IPR054722">
    <property type="entry name" value="PolX-like_BBD"/>
</dbReference>
<dbReference type="InterPro" id="IPR001584">
    <property type="entry name" value="Integrase_cat-core"/>
</dbReference>
<dbReference type="EMBL" id="BKCJ010008910">
    <property type="protein sequence ID" value="GEU84514.1"/>
    <property type="molecule type" value="Genomic_DNA"/>
</dbReference>
<dbReference type="GO" id="GO:0003676">
    <property type="term" value="F:nucleic acid binding"/>
    <property type="evidence" value="ECO:0007669"/>
    <property type="project" value="InterPro"/>
</dbReference>
<organism evidence="7">
    <name type="scientific">Tanacetum cinerariifolium</name>
    <name type="common">Dalmatian daisy</name>
    <name type="synonym">Chrysanthemum cinerariifolium</name>
    <dbReference type="NCBI Taxonomy" id="118510"/>
    <lineage>
        <taxon>Eukaryota</taxon>
        <taxon>Viridiplantae</taxon>
        <taxon>Streptophyta</taxon>
        <taxon>Embryophyta</taxon>
        <taxon>Tracheophyta</taxon>
        <taxon>Spermatophyta</taxon>
        <taxon>Magnoliopsida</taxon>
        <taxon>eudicotyledons</taxon>
        <taxon>Gunneridae</taxon>
        <taxon>Pentapetalae</taxon>
        <taxon>asterids</taxon>
        <taxon>campanulids</taxon>
        <taxon>Asterales</taxon>
        <taxon>Asteraceae</taxon>
        <taxon>Asteroideae</taxon>
        <taxon>Anthemideae</taxon>
        <taxon>Anthemidinae</taxon>
        <taxon>Tanacetum</taxon>
    </lineage>
</organism>
<evidence type="ECO:0000256" key="2">
    <source>
        <dbReference type="ARBA" id="ARBA00022723"/>
    </source>
</evidence>
<accession>A0A6L2NJ40</accession>
<sequence length="2946" mass="333045">RSNRRRVQNIIEPKIRTIEEVVLMADHTMEELLQAPTKGYGEAIVIPACPHHGFSKLTQIDTFYNGLTEQDQDSLNAIAGGNLLNKTTREALKIIENKSKVRYSKRKSNVSKVNTNSRDNVSKTDDRNDKLANRISNLVEIVNKQVITPASAKAVEKTCVTCGGAHAYYDCIATDSNQRSVCAATSSYNQASTSGTLPSNTMPNPKGEMKAVTTRNGLAYEGPPIPTNSPLEKVVEQNTKEIMDKKHFNFPGSTAQVQPLVVPISILEPDVSRTQPKPTILYPSRLNDQKLREKATNQMENLLTNKDKLFELAKVSLNENCSAMLLKKLPKKLGDPGKFLIPCDFPGMDVCHALADLGASINLMPLSIWKKLSLPELTLTRMTLELADRSITIPKGVSKDVFVKVGKFHFPIDFMVVDFEADPRVPLILGRSFLRTGRALIDVYREEITLRYNSKSSNPTLVSDPSIPESDSYKEPIVKSSSPTLTPFGENDFFLEEIKDFLNDDLILTGIENFVYDPEGDILFLEKLLNEDPFQLPPMDLKLAEESKAKSSVEEPPELELKELSSHLEYDFLEEPNKLPIIIAKGLKDVEKEALIKVLKSHKWAISWKISDIKGIDPRFCTHKILMEEDYKPAVQVKECPWVSPIHCVPKKGGMTVVANENNELIPTRLVTGWRGISKSLLIPKMRKKQLSHALMEPSPTVACPLACVMLPVHSKGHKILKSGIEVDRVKVDVIAKLPHPTTIKGVRSFLGHAECVDTFNTLKKKFTEAPILVVPDWNLPFELMCDIIQCCVHGQEAFDILKACHEGTTGGHHGANLTAKKVFDAGFFCPSIYRDAHDMIKICDTYFMGPFPSSKGNKYILVAVDYLSKWVEAKVLPTNDARVVVKFLKSLFSRFEVSNHGLKRSLERTVGENHASWSDKLDDALWAFRTAFKTPIGCTPYKLTVGDHRNVQLNELSELHDQAYENSVIYKERTKKLHGSKIKNRIFNIGDQVLLFNSRLKIFFGKLKTRWSGPFTITQVFSYGTIELSQSNGPNFKVNGHRVKHYFGEIVHCVLSRKYNAFCLNLLRFDSAFWFCDLLLRFGYAFCSLKTVLHFNSGRLYQFQTWLCFVSRRCFVLYRRLPAFCLKTSVFCLKTKWRFASRPLAFCLKTYCVLSPATNILLRGLPKEIYTLINHYTNAKDIWDNVKMLLEGSELTKEDRESQLYDDFEHFRQHKGESIHDYYVRFAKLINDIRNIKMTMSRMQLNSKFVNNMLPEWGRFVTAVTLNRGLKDSNYDQLYAYLKKHETHAKENKMMLERFSQNTVDPLALMSNVSNPQLYSPSSSTSSSTQVPQPITDNPHLDSSLSPRTWDESTGWKCGWIRGSSEQSWERQSGLSKTGSSKIGSSKTGEVLQLQQYMAYRQELYLTKATTELRILQRQDVADAGLREQSSFGRQDLALNVDNVFQADDCAAFDFDVDKAPTAQTMFMANLSSADPVTDEVGPSYDSDILSEVHDHDHYQDVACAHHEEHVMHDSVQLDHVVDSHADYMSDSNMIPYDQYVKDNEDSGCSRYMTGNISYLSDYEPYDEGYVSFRQGGGNITGKGIIKTGKLKFENVYIVKDLKYNLFSVSKICDNKNSVLFTDSECILLGRDFKLKDDTNVLLRTPRQHNMYSIDLNNLIHHKDLTCLVAKASADESMLWHRRLGHLNFKTMNKLVRHNLVKCLPSKCFENDHTCVACLKGKQHKASCKTKLVNSVSKPLHTLHMDLFGPTSTFFQKTKDETSGILRNFITEIENLKELKVKIIMCDNAGEFRNKEMNDFFSRKGIKREFSNARTPQQNRVAERRNMTLIEAGKIMLADAKLSIIFWAEAVNTACYVQNRVLVNKSQNKTPYELFNGRTPTIGFLKPFGCHVMILNTLEHLGKFDAKGDEGYFIGYSMSSKAFRVFNKRTKRVEENLHVDFLKNKLIEKGAGPNWLFDINTLTNSMNYVPMVVVGTSSTNFLGTKDAASQDVKKDVSSLRYISLPNWFHEAHLGSSTSNAQDSCNDDAPKSSGNSNPTATSTNPPADHTETLTVESAIPTVSGTNGVEVDLGNMEYSISASPTPTFRIHKDHPKSQIIGPVDTPVQTRNMSNEMEEQSFIATIYHKTNLDLLQFCIFSCSLSQEEPNKISDALKDPSWAEAMQEELLQFKIQNVWILVYCPEGVRPIGTKWVLKNKKDERGIVIRNKARLVAQGYAHEEGINYKEVFAPVARIEAIRLFLAYASFMGFIPSGFQDLEFPARVYKVEKAMYGLHQAPRAWYALMHEKFQMSDMGELNFFLGLQVLQKNDGIFLLQEKYVGDILKKFRYSDIRSSNTPMDKENPWGKDRTGKDVDLHLYRSMIGSLMYLTASGPDIMVAVCACPRHQVTPKECHMHAVKRIFRYLKVWSTARIDTTDAETKILATVDGKPRTISESSIRRNLKLNDEAGISSLPDAELFENLTLMGYNILPNQKFTFQKGQFSHQWKRAKIAQSSALPTAADEPVSLLRDDSQGEAFPTVSGLEAGQDRENIIKTSTLPHDSTSKVTSLAADESSQDEFLEDKDGGGAEPSGEDAIIKWRSLEIEEEASNILTSGVQVVSVPPAAEVSTVGKEKIVESDTPKKKKLQEQIDVQVAREMEEQMAREDQRRNKQIAKDAEIARIHAEEELHMMIDGLDRRNEVIARHLQEPSCKDPKVPILTKQATLQEATKRILHVSTQKSFGIENQAFQGRKSKEKRAQVITGKCLKDEDIRGMMKFPLPEYFPTAREEVFLLLSQRDTPAKEVCTAEKLKIYKVKLDEYGDVLKNKAWLVAKGYRQEDGINFEESFAPVARIEAIRIFITNTASKNMTVYQMDVKTAFLNGKLKEEVYQASPTKKHLEALKRVFRYLKGTINWGLWYSKDTAMALTAYADADHAVPLLCVAITSSTPGPSTLTFDITSVESKLREA</sequence>
<feature type="region of interest" description="Disordered" evidence="5">
    <location>
        <begin position="105"/>
        <end position="127"/>
    </location>
</feature>
<dbReference type="PANTHER" id="PTHR42648">
    <property type="entry name" value="TRANSPOSASE, PUTATIVE-RELATED"/>
    <property type="match status" value="1"/>
</dbReference>
<feature type="region of interest" description="Disordered" evidence="5">
    <location>
        <begin position="2536"/>
        <end position="2572"/>
    </location>
</feature>
<evidence type="ECO:0000259" key="6">
    <source>
        <dbReference type="PROSITE" id="PS50994"/>
    </source>
</evidence>
<evidence type="ECO:0000256" key="4">
    <source>
        <dbReference type="ARBA" id="ARBA00022801"/>
    </source>
</evidence>
<dbReference type="InterPro" id="IPR025724">
    <property type="entry name" value="GAG-pre-integrase_dom"/>
</dbReference>
<keyword evidence="2" id="KW-0479">Metal-binding</keyword>
<dbReference type="Pfam" id="PF07727">
    <property type="entry name" value="RVT_2"/>
    <property type="match status" value="3"/>
</dbReference>
<dbReference type="InterPro" id="IPR057670">
    <property type="entry name" value="SH3_retrovirus"/>
</dbReference>
<feature type="compositionally biased region" description="Polar residues" evidence="5">
    <location>
        <begin position="2032"/>
        <end position="2045"/>
    </location>
</feature>
<evidence type="ECO:0000256" key="5">
    <source>
        <dbReference type="SAM" id="MobiDB-lite"/>
    </source>
</evidence>
<keyword evidence="1" id="KW-0645">Protease</keyword>
<dbReference type="InterPro" id="IPR036397">
    <property type="entry name" value="RNaseH_sf"/>
</dbReference>
<keyword evidence="3" id="KW-0064">Aspartyl protease</keyword>
<feature type="compositionally biased region" description="Low complexity" evidence="5">
    <location>
        <begin position="1316"/>
        <end position="1337"/>
    </location>
</feature>
<feature type="region of interest" description="Disordered" evidence="5">
    <location>
        <begin position="1316"/>
        <end position="1350"/>
    </location>
</feature>
<reference evidence="7" key="1">
    <citation type="journal article" date="2019" name="Sci. Rep.">
        <title>Draft genome of Tanacetum cinerariifolium, the natural source of mosquito coil.</title>
        <authorList>
            <person name="Yamashiro T."/>
            <person name="Shiraishi A."/>
            <person name="Satake H."/>
            <person name="Nakayama K."/>
        </authorList>
    </citation>
    <scope>NUCLEOTIDE SEQUENCE</scope>
</reference>
<feature type="non-terminal residue" evidence="7">
    <location>
        <position position="1"/>
    </location>
</feature>
<dbReference type="GO" id="GO:0006508">
    <property type="term" value="P:proteolysis"/>
    <property type="evidence" value="ECO:0007669"/>
    <property type="project" value="UniProtKB-KW"/>
</dbReference>
<dbReference type="Gene3D" id="2.40.70.10">
    <property type="entry name" value="Acid Proteases"/>
    <property type="match status" value="1"/>
</dbReference>
<evidence type="ECO:0000256" key="3">
    <source>
        <dbReference type="ARBA" id="ARBA00022750"/>
    </source>
</evidence>
<feature type="region of interest" description="Disordered" evidence="5">
    <location>
        <begin position="2016"/>
        <end position="2049"/>
    </location>
</feature>
<gene>
    <name evidence="7" type="ORF">Tci_056492</name>
</gene>
<dbReference type="GO" id="GO:0015074">
    <property type="term" value="P:DNA integration"/>
    <property type="evidence" value="ECO:0007669"/>
    <property type="project" value="InterPro"/>
</dbReference>
<dbReference type="InterPro" id="IPR012337">
    <property type="entry name" value="RNaseH-like_sf"/>
</dbReference>
<dbReference type="SUPFAM" id="SSF56672">
    <property type="entry name" value="DNA/RNA polymerases"/>
    <property type="match status" value="1"/>
</dbReference>
<feature type="compositionally biased region" description="Polar residues" evidence="5">
    <location>
        <begin position="2536"/>
        <end position="2546"/>
    </location>
</feature>
<dbReference type="InterPro" id="IPR013103">
    <property type="entry name" value="RVT_2"/>
</dbReference>
<keyword evidence="4" id="KW-0378">Hydrolase</keyword>
<proteinExistence type="predicted"/>
<feature type="region of interest" description="Disordered" evidence="5">
    <location>
        <begin position="456"/>
        <end position="478"/>
    </location>
</feature>
<dbReference type="Pfam" id="PF13976">
    <property type="entry name" value="gag_pre-integrs"/>
    <property type="match status" value="1"/>
</dbReference>
<dbReference type="SUPFAM" id="SSF53098">
    <property type="entry name" value="Ribonuclease H-like"/>
    <property type="match status" value="2"/>
</dbReference>
<dbReference type="CDD" id="cd00303">
    <property type="entry name" value="retropepsin_like"/>
    <property type="match status" value="1"/>
</dbReference>
<dbReference type="Pfam" id="PF14223">
    <property type="entry name" value="Retrotran_gag_2"/>
    <property type="match status" value="1"/>
</dbReference>